<feature type="transmembrane region" description="Helical" evidence="5">
    <location>
        <begin position="66"/>
        <end position="84"/>
    </location>
</feature>
<dbReference type="PANTHER" id="PTHR11785:SF512">
    <property type="entry name" value="SOBREMESA, ISOFORM B"/>
    <property type="match status" value="1"/>
</dbReference>
<evidence type="ECO:0000256" key="1">
    <source>
        <dbReference type="ARBA" id="ARBA00004141"/>
    </source>
</evidence>
<evidence type="ECO:0000256" key="2">
    <source>
        <dbReference type="ARBA" id="ARBA00022692"/>
    </source>
</evidence>
<protein>
    <submittedName>
        <fullName evidence="6">SLC7A9</fullName>
    </submittedName>
</protein>
<feature type="transmembrane region" description="Helical" evidence="5">
    <location>
        <begin position="96"/>
        <end position="115"/>
    </location>
</feature>
<keyword evidence="4 5" id="KW-0472">Membrane</keyword>
<comment type="subcellular location">
    <subcellularLocation>
        <location evidence="1">Membrane</location>
        <topology evidence="1">Multi-pass membrane protein</topology>
    </subcellularLocation>
</comment>
<feature type="transmembrane region" description="Helical" evidence="5">
    <location>
        <begin position="40"/>
        <end position="60"/>
    </location>
</feature>
<dbReference type="EMBL" id="CP092886">
    <property type="protein sequence ID" value="UYV84977.1"/>
    <property type="molecule type" value="Genomic_DNA"/>
</dbReference>
<keyword evidence="3 5" id="KW-1133">Transmembrane helix</keyword>
<evidence type="ECO:0000256" key="3">
    <source>
        <dbReference type="ARBA" id="ARBA00022989"/>
    </source>
</evidence>
<dbReference type="Proteomes" id="UP001235939">
    <property type="component" value="Chromosome X"/>
</dbReference>
<dbReference type="Pfam" id="PF13520">
    <property type="entry name" value="AA_permease_2"/>
    <property type="match status" value="1"/>
</dbReference>
<dbReference type="Gene3D" id="1.20.1740.10">
    <property type="entry name" value="Amino acid/polyamine transporter I"/>
    <property type="match status" value="1"/>
</dbReference>
<feature type="transmembrane region" description="Helical" evidence="5">
    <location>
        <begin position="121"/>
        <end position="139"/>
    </location>
</feature>
<evidence type="ECO:0000313" key="6">
    <source>
        <dbReference type="EMBL" id="UYV84977.1"/>
    </source>
</evidence>
<reference evidence="6 7" key="1">
    <citation type="submission" date="2022-03" db="EMBL/GenBank/DDBJ databases">
        <title>A chromosomal length assembly of Cordylochernes scorpioides.</title>
        <authorList>
            <person name="Zeh D."/>
            <person name="Zeh J."/>
        </authorList>
    </citation>
    <scope>NUCLEOTIDE SEQUENCE [LARGE SCALE GENOMIC DNA]</scope>
    <source>
        <strain evidence="6">IN4F17</strain>
        <tissue evidence="6">Whole Body</tissue>
    </source>
</reference>
<organism evidence="6 7">
    <name type="scientific">Cordylochernes scorpioides</name>
    <dbReference type="NCBI Taxonomy" id="51811"/>
    <lineage>
        <taxon>Eukaryota</taxon>
        <taxon>Metazoa</taxon>
        <taxon>Ecdysozoa</taxon>
        <taxon>Arthropoda</taxon>
        <taxon>Chelicerata</taxon>
        <taxon>Arachnida</taxon>
        <taxon>Pseudoscorpiones</taxon>
        <taxon>Cheliferoidea</taxon>
        <taxon>Chernetidae</taxon>
        <taxon>Cordylochernes</taxon>
    </lineage>
</organism>
<sequence length="162" mass="18089">MFGQSTPEMSRLSYVAAREGHLLDILSYVHIRRLTPSPALIFNAIISICMVLAGNITTLIDFFSFTAWLSYGATMLALIVMRWTKPDLPRPYKVNIAIPCFVLIVSLYLVIGPIVEEPHIEYLYASLFIASGLVLYLPFVHFKLNIPGIGSATSFSSYLNIL</sequence>
<dbReference type="InterPro" id="IPR050598">
    <property type="entry name" value="AminoAcid_Transporter"/>
</dbReference>
<gene>
    <name evidence="6" type="ORF">LAZ67_X004167</name>
</gene>
<name>A0ABY6LY04_9ARAC</name>
<evidence type="ECO:0000313" key="7">
    <source>
        <dbReference type="Proteomes" id="UP001235939"/>
    </source>
</evidence>
<dbReference type="InterPro" id="IPR002293">
    <property type="entry name" value="AA/rel_permease1"/>
</dbReference>
<accession>A0ABY6LY04</accession>
<keyword evidence="7" id="KW-1185">Reference proteome</keyword>
<dbReference type="PANTHER" id="PTHR11785">
    <property type="entry name" value="AMINO ACID TRANSPORTER"/>
    <property type="match status" value="1"/>
</dbReference>
<proteinExistence type="predicted"/>
<evidence type="ECO:0000256" key="5">
    <source>
        <dbReference type="SAM" id="Phobius"/>
    </source>
</evidence>
<keyword evidence="2 5" id="KW-0812">Transmembrane</keyword>
<evidence type="ECO:0000256" key="4">
    <source>
        <dbReference type="ARBA" id="ARBA00023136"/>
    </source>
</evidence>